<reference evidence="5" key="1">
    <citation type="submission" date="2012-12" db="EMBL/GenBank/DDBJ databases">
        <authorList>
            <person name="Hellsten U."/>
            <person name="Grimwood J."/>
            <person name="Chapman J.A."/>
            <person name="Shapiro H."/>
            <person name="Aerts A."/>
            <person name="Otillar R.P."/>
            <person name="Terry A.Y."/>
            <person name="Boore J.L."/>
            <person name="Simakov O."/>
            <person name="Marletaz F."/>
            <person name="Cho S.-J."/>
            <person name="Edsinger-Gonzales E."/>
            <person name="Havlak P."/>
            <person name="Kuo D.-H."/>
            <person name="Larsson T."/>
            <person name="Lv J."/>
            <person name="Arendt D."/>
            <person name="Savage R."/>
            <person name="Osoegawa K."/>
            <person name="de Jong P."/>
            <person name="Lindberg D.R."/>
            <person name="Seaver E.C."/>
            <person name="Weisblat D.A."/>
            <person name="Putnam N.H."/>
            <person name="Grigoriev I.V."/>
            <person name="Rokhsar D.S."/>
        </authorList>
    </citation>
    <scope>NUCLEOTIDE SEQUENCE</scope>
</reference>
<dbReference type="OMA" id="QINPPQA"/>
<organism evidence="4 5">
    <name type="scientific">Helobdella robusta</name>
    <name type="common">Californian leech</name>
    <dbReference type="NCBI Taxonomy" id="6412"/>
    <lineage>
        <taxon>Eukaryota</taxon>
        <taxon>Metazoa</taxon>
        <taxon>Spiralia</taxon>
        <taxon>Lophotrochozoa</taxon>
        <taxon>Annelida</taxon>
        <taxon>Clitellata</taxon>
        <taxon>Hirudinea</taxon>
        <taxon>Rhynchobdellida</taxon>
        <taxon>Glossiphoniidae</taxon>
        <taxon>Helobdella</taxon>
    </lineage>
</organism>
<reference evidence="4" key="3">
    <citation type="submission" date="2015-06" db="UniProtKB">
        <authorList>
            <consortium name="EnsemblMetazoa"/>
        </authorList>
    </citation>
    <scope>IDENTIFICATION</scope>
</reference>
<keyword evidence="2" id="KW-0472">Membrane</keyword>
<gene>
    <name evidence="4" type="primary">20210804</name>
    <name evidence="3" type="ORF">HELRODRAFT_188175</name>
</gene>
<feature type="region of interest" description="Disordered" evidence="1">
    <location>
        <begin position="173"/>
        <end position="508"/>
    </location>
</feature>
<keyword evidence="2" id="KW-0812">Transmembrane</keyword>
<evidence type="ECO:0000313" key="3">
    <source>
        <dbReference type="EMBL" id="ESO13233.1"/>
    </source>
</evidence>
<dbReference type="KEGG" id="hro:HELRODRAFT_188175"/>
<feature type="compositionally biased region" description="Basic and acidic residues" evidence="1">
    <location>
        <begin position="265"/>
        <end position="283"/>
    </location>
</feature>
<proteinExistence type="predicted"/>
<dbReference type="EMBL" id="KB095811">
    <property type="protein sequence ID" value="ESO13233.1"/>
    <property type="molecule type" value="Genomic_DNA"/>
</dbReference>
<feature type="compositionally biased region" description="Basic and acidic residues" evidence="1">
    <location>
        <begin position="304"/>
        <end position="313"/>
    </location>
</feature>
<feature type="transmembrane region" description="Helical" evidence="2">
    <location>
        <begin position="21"/>
        <end position="40"/>
    </location>
</feature>
<evidence type="ECO:0000256" key="1">
    <source>
        <dbReference type="SAM" id="MobiDB-lite"/>
    </source>
</evidence>
<protein>
    <submittedName>
        <fullName evidence="3 4">Uncharacterized protein</fullName>
    </submittedName>
</protein>
<reference evidence="3 5" key="2">
    <citation type="journal article" date="2013" name="Nature">
        <title>Insights into bilaterian evolution from three spiralian genomes.</title>
        <authorList>
            <person name="Simakov O."/>
            <person name="Marletaz F."/>
            <person name="Cho S.J."/>
            <person name="Edsinger-Gonzales E."/>
            <person name="Havlak P."/>
            <person name="Hellsten U."/>
            <person name="Kuo D.H."/>
            <person name="Larsson T."/>
            <person name="Lv J."/>
            <person name="Arendt D."/>
            <person name="Savage R."/>
            <person name="Osoegawa K."/>
            <person name="de Jong P."/>
            <person name="Grimwood J."/>
            <person name="Chapman J.A."/>
            <person name="Shapiro H."/>
            <person name="Aerts A."/>
            <person name="Otillar R.P."/>
            <person name="Terry A.Y."/>
            <person name="Boore J.L."/>
            <person name="Grigoriev I.V."/>
            <person name="Lindberg D.R."/>
            <person name="Seaver E.C."/>
            <person name="Weisblat D.A."/>
            <person name="Putnam N.H."/>
            <person name="Rokhsar D.S."/>
        </authorList>
    </citation>
    <scope>NUCLEOTIDE SEQUENCE</scope>
</reference>
<feature type="compositionally biased region" description="Basic and acidic residues" evidence="1">
    <location>
        <begin position="499"/>
        <end position="508"/>
    </location>
</feature>
<evidence type="ECO:0000256" key="2">
    <source>
        <dbReference type="SAM" id="Phobius"/>
    </source>
</evidence>
<dbReference type="CTD" id="20210804"/>
<dbReference type="EMBL" id="AMQM01000401">
    <property type="status" value="NOT_ANNOTATED_CDS"/>
    <property type="molecule type" value="Genomic_DNA"/>
</dbReference>
<evidence type="ECO:0000313" key="4">
    <source>
        <dbReference type="EnsemblMetazoa" id="HelroP188175"/>
    </source>
</evidence>
<dbReference type="RefSeq" id="XP_009009953.1">
    <property type="nucleotide sequence ID" value="XM_009011705.1"/>
</dbReference>
<evidence type="ECO:0000313" key="5">
    <source>
        <dbReference type="Proteomes" id="UP000015101"/>
    </source>
</evidence>
<name>T1FPQ7_HELRO</name>
<feature type="compositionally biased region" description="Basic and acidic residues" evidence="1">
    <location>
        <begin position="433"/>
        <end position="471"/>
    </location>
</feature>
<dbReference type="GeneID" id="20210804"/>
<feature type="compositionally biased region" description="Low complexity" evidence="1">
    <location>
        <begin position="364"/>
        <end position="384"/>
    </location>
</feature>
<dbReference type="AlphaFoldDB" id="T1FPQ7"/>
<dbReference type="HOGENOM" id="CLU_522039_0_0_1"/>
<dbReference type="InParanoid" id="T1FPQ7"/>
<sequence>MQTKDHQFSSMLGRRSSSFGFQIISVAIVLVVFVYGFFMYQKLSSQLLKSEKHIADLTSAKEDLSHDAQEKNSIISDLREKASIDQNRQLAEITELNNDKNHLQDTLEKERLQAKENMDEADKRMERMREEMSQLQSRLKQENENEVAQLKDEVANCRRKLDKMAKVQEQLDSLMKKNSSSVNESKPAVKEPEPPNMQIEQPGERLKGYNNRSVNDISLDNNINNINNRDDVINKDDVNNRDDVNKIGNADDKRSNREQVIPPVIKDKKSFDNMKNHFNRQRDNDEDNNNNNYDTNQRQQQQLQKERQDELSRIKFKRSIQKGHAAADGGAIQGSLGGPSQVEAPRGGHHVEGKQAAEDTGTLNNNNIIINNNNNNVNSNNNNNDNDDEAFKKPQEKLNGIEGQDGQKNNKEIGQKGPEGRNMAPNGEQNDAAVHRGDDVIAEKDVKNGDGEAARNDAEKVKRLDDHHHLDDDDDDGGGEVAGDGAVGGHGGGGWDNNGEDRLREGGRIDERVKVDRRNQAL</sequence>
<keyword evidence="5" id="KW-1185">Reference proteome</keyword>
<feature type="compositionally biased region" description="Gly residues" evidence="1">
    <location>
        <begin position="479"/>
        <end position="496"/>
    </location>
</feature>
<feature type="compositionally biased region" description="Basic and acidic residues" evidence="1">
    <location>
        <begin position="228"/>
        <end position="257"/>
    </location>
</feature>
<dbReference type="Proteomes" id="UP000015101">
    <property type="component" value="Unassembled WGS sequence"/>
</dbReference>
<feature type="compositionally biased region" description="Low complexity" evidence="1">
    <location>
        <begin position="289"/>
        <end position="303"/>
    </location>
</feature>
<keyword evidence="2" id="KW-1133">Transmembrane helix</keyword>
<accession>T1FPQ7</accession>
<feature type="compositionally biased region" description="Low complexity" evidence="1">
    <location>
        <begin position="213"/>
        <end position="227"/>
    </location>
</feature>
<dbReference type="EnsemblMetazoa" id="HelroT188175">
    <property type="protein sequence ID" value="HelroP188175"/>
    <property type="gene ID" value="HelroG188175"/>
</dbReference>